<gene>
    <name evidence="2" type="ORF">ABGB03_06150</name>
</gene>
<dbReference type="AlphaFoldDB" id="A0AAU7BWG9"/>
<dbReference type="SUPFAM" id="SSF54427">
    <property type="entry name" value="NTF2-like"/>
    <property type="match status" value="1"/>
</dbReference>
<evidence type="ECO:0000313" key="2">
    <source>
        <dbReference type="EMBL" id="XBG62483.1"/>
    </source>
</evidence>
<organism evidence="2">
    <name type="scientific">Pontimicrobium sp. SW4</name>
    <dbReference type="NCBI Taxonomy" id="3153519"/>
    <lineage>
        <taxon>Bacteria</taxon>
        <taxon>Pseudomonadati</taxon>
        <taxon>Bacteroidota</taxon>
        <taxon>Flavobacteriia</taxon>
        <taxon>Flavobacteriales</taxon>
        <taxon>Flavobacteriaceae</taxon>
        <taxon>Pontimicrobium</taxon>
    </lineage>
</organism>
<feature type="signal peptide" evidence="1">
    <location>
        <begin position="1"/>
        <end position="18"/>
    </location>
</feature>
<reference evidence="2" key="1">
    <citation type="submission" date="2024-05" db="EMBL/GenBank/DDBJ databases">
        <title>Pontimicrobium maritimus sp. nov., isolated form sea water.</title>
        <authorList>
            <person name="Muhammad N."/>
            <person name="Vuong T.Q."/>
            <person name="Han H.L."/>
            <person name="Kim S.-G."/>
        </authorList>
    </citation>
    <scope>NUCLEOTIDE SEQUENCE</scope>
    <source>
        <strain evidence="2">SW4</strain>
    </source>
</reference>
<evidence type="ECO:0000256" key="1">
    <source>
        <dbReference type="SAM" id="SignalP"/>
    </source>
</evidence>
<dbReference type="Gene3D" id="3.10.450.50">
    <property type="match status" value="1"/>
</dbReference>
<dbReference type="Pfam" id="PF12893">
    <property type="entry name" value="Lumazine_bd_2"/>
    <property type="match status" value="1"/>
</dbReference>
<proteinExistence type="predicted"/>
<dbReference type="InterPro" id="IPR039437">
    <property type="entry name" value="FrzH/put_lumazine-bd"/>
</dbReference>
<protein>
    <submittedName>
        <fullName evidence="2">Nuclear transport factor 2 family protein</fullName>
    </submittedName>
</protein>
<dbReference type="InterPro" id="IPR032710">
    <property type="entry name" value="NTF2-like_dom_sf"/>
</dbReference>
<name>A0AAU7BWG9_9FLAO</name>
<dbReference type="EMBL" id="CP157199">
    <property type="protein sequence ID" value="XBG62483.1"/>
    <property type="molecule type" value="Genomic_DNA"/>
</dbReference>
<accession>A0AAU7BWG9</accession>
<keyword evidence="1" id="KW-0732">Signal</keyword>
<feature type="chain" id="PRO_5043806271" evidence="1">
    <location>
        <begin position="19"/>
        <end position="155"/>
    </location>
</feature>
<sequence>MLRILLLCVCLLTTAVYAQNEESAKVKAAIDTFFEGFHKGDTTMMKTAMYGKFITQTAFKDKDGNDVLRSGESTDLINAIANRPSTDKWDERLLDYVIKVDNNMANAWTPYEFWRNGNFSHCGVNSFQLFNDNGQWKIIYLIDTRQRTGCNEGKN</sequence>
<dbReference type="RefSeq" id="WP_347925736.1">
    <property type="nucleotide sequence ID" value="NZ_CP157199.1"/>
</dbReference>